<comment type="caution">
    <text evidence="3">The sequence shown here is derived from an EMBL/GenBank/DDBJ whole genome shotgun (WGS) entry which is preliminary data.</text>
</comment>
<keyword evidence="2" id="KW-0812">Transmembrane</keyword>
<evidence type="ECO:0000313" key="3">
    <source>
        <dbReference type="EMBL" id="EJK56295.1"/>
    </source>
</evidence>
<dbReference type="AlphaFoldDB" id="K0RTG7"/>
<proteinExistence type="predicted"/>
<name>K0RTG7_THAOC</name>
<feature type="region of interest" description="Disordered" evidence="1">
    <location>
        <begin position="1104"/>
        <end position="1171"/>
    </location>
</feature>
<dbReference type="PANTHER" id="PTHR23244">
    <property type="entry name" value="KELCH REPEAT DOMAIN"/>
    <property type="match status" value="1"/>
</dbReference>
<feature type="non-terminal residue" evidence="3">
    <location>
        <position position="1"/>
    </location>
</feature>
<gene>
    <name evidence="3" type="ORF">THAOC_23850</name>
</gene>
<feature type="compositionally biased region" description="Polar residues" evidence="1">
    <location>
        <begin position="1146"/>
        <end position="1159"/>
    </location>
</feature>
<dbReference type="Proteomes" id="UP000266841">
    <property type="component" value="Unassembled WGS sequence"/>
</dbReference>
<feature type="region of interest" description="Disordered" evidence="1">
    <location>
        <begin position="1080"/>
        <end position="1099"/>
    </location>
</feature>
<dbReference type="PANTHER" id="PTHR23244:SF456">
    <property type="entry name" value="MULTIPLE EPIDERMAL GROWTH FACTOR-LIKE DOMAINS PROTEIN 8"/>
    <property type="match status" value="1"/>
</dbReference>
<organism evidence="3 4">
    <name type="scientific">Thalassiosira oceanica</name>
    <name type="common">Marine diatom</name>
    <dbReference type="NCBI Taxonomy" id="159749"/>
    <lineage>
        <taxon>Eukaryota</taxon>
        <taxon>Sar</taxon>
        <taxon>Stramenopiles</taxon>
        <taxon>Ochrophyta</taxon>
        <taxon>Bacillariophyta</taxon>
        <taxon>Coscinodiscophyceae</taxon>
        <taxon>Thalassiosirophycidae</taxon>
        <taxon>Thalassiosirales</taxon>
        <taxon>Thalassiosiraceae</taxon>
        <taxon>Thalassiosira</taxon>
    </lineage>
</organism>
<reference evidence="3 4" key="1">
    <citation type="journal article" date="2012" name="Genome Biol.">
        <title>Genome and low-iron response of an oceanic diatom adapted to chronic iron limitation.</title>
        <authorList>
            <person name="Lommer M."/>
            <person name="Specht M."/>
            <person name="Roy A.S."/>
            <person name="Kraemer L."/>
            <person name="Andreson R."/>
            <person name="Gutowska M.A."/>
            <person name="Wolf J."/>
            <person name="Bergner S.V."/>
            <person name="Schilhabel M.B."/>
            <person name="Klostermeier U.C."/>
            <person name="Beiko R.G."/>
            <person name="Rosenstiel P."/>
            <person name="Hippler M."/>
            <person name="Laroche J."/>
        </authorList>
    </citation>
    <scope>NUCLEOTIDE SEQUENCE [LARGE SCALE GENOMIC DNA]</scope>
    <source>
        <strain evidence="3 4">CCMP1005</strain>
    </source>
</reference>
<dbReference type="Gene3D" id="2.120.10.80">
    <property type="entry name" value="Kelch-type beta propeller"/>
    <property type="match status" value="1"/>
</dbReference>
<evidence type="ECO:0000256" key="2">
    <source>
        <dbReference type="SAM" id="Phobius"/>
    </source>
</evidence>
<dbReference type="OMA" id="CDYIALA"/>
<dbReference type="eggNOG" id="KOG3689">
    <property type="taxonomic scope" value="Eukaryota"/>
</dbReference>
<keyword evidence="2" id="KW-0472">Membrane</keyword>
<feature type="transmembrane region" description="Helical" evidence="2">
    <location>
        <begin position="1034"/>
        <end position="1055"/>
    </location>
</feature>
<accession>K0RTG7</accession>
<dbReference type="SUPFAM" id="SSF117281">
    <property type="entry name" value="Kelch motif"/>
    <property type="match status" value="1"/>
</dbReference>
<sequence>FDPSARWYENQIGFFNHYILPLAGKMKSCGVLGTTGDVFELFAAENLKRWKEEGEAISEEIVRSETSMNGGAAAPMGVRNGSRVGLSVIPSVLEVRSVGTQTTFHIKKSSLKNFSTFLSVSATLPFFPANWAQLAGIRSQNTATPYVPDQFHRNADTSARPMWSARWGFGLVTVNQTLVRDHFTEEENSARLLESDPALILLGGDDGLPRGDRNITFSSEMGIGQGKIRNDVWVGKLTSTSQSSWSFHDGFLRADGKFSHGLLRSEMNWREVNSGREPPATWPEDASPMSYDEWVACQESIIDKMDYTEALPDPSICADPPLFCYEDMSFPGCHPQAMWKDENMWSPRRGHGAVVVEQEIVVMGGQAREYARIDDSRLVGGLGSQHRVETMRGHSTIREELVLKNDVWSSKDGLNWTLVNPGCIDPQQDVLLMTEVWARENAGPEFPLHVGSMSSKCHRSSECYGVAVCRALGNTPEKVCVCPMFGPRKNFAVTVQQRFSRQADGSVVSQDVIYVVGGIVTVKQAFCANRSCGPEDGYPLAVDDAWMSTDGGETWLQIRPAFGSSDEFRGRGGHSIFVVHDYFNVDNSTEAEDQVDRLFVLAGESFSPHEMSTIYLNDVWSVDLGQEPCEGSACLSSVSGWTRVTSNAPWSPRSGQAVVYEPPSASNLFTRKVYLTGGEDSGGTRSDVWTWDLVEWRCDFCRSSPNATSRLDQFLGARSLLSEVRTFQLPEGTLQFAKHSSSPIVSEWGAAAMAEENITTVEDLASADVYKILKLRGFDFPGRTAREVANVCLLREVSKSIVDKCRLEASPRSLFHGNVDQHVSAPREGDPPRQPLCGRGGETEPCILGEWDGCTPIDGISKVDVNGLGFVPVPGTLPDVSATISEIHCRQVPRGRAFGGMAYIEGKVLLMGGISDKHELHRDVWSRDDVAPHAVITTMPSSRSSQSIFSFDSNEAGANVFEWKLRRNDGVDLTPWKVTTKSGPVDISWLDNKKGGPGRGWYTMWTRAVDPAGNKDELFSTQTNVYHWLYVPPIPWGSIVGGVFAFSIIAVALYVEYRRRKRRAVLQRFQLRRLRRKYKLKNAQRGQNHANGTDRRPEIVASARAAGTRAPKSREGTAAAGGDGTGSSGRTRAARAVPAVGKRQGRSASSTIDSATNDQAVEVTVRGHQTR</sequence>
<dbReference type="OrthoDB" id="68380at2759"/>
<evidence type="ECO:0000256" key="1">
    <source>
        <dbReference type="SAM" id="MobiDB-lite"/>
    </source>
</evidence>
<protein>
    <submittedName>
        <fullName evidence="3">Uncharacterized protein</fullName>
    </submittedName>
</protein>
<dbReference type="EMBL" id="AGNL01031916">
    <property type="protein sequence ID" value="EJK56295.1"/>
    <property type="molecule type" value="Genomic_DNA"/>
</dbReference>
<keyword evidence="2" id="KW-1133">Transmembrane helix</keyword>
<keyword evidence="4" id="KW-1185">Reference proteome</keyword>
<evidence type="ECO:0000313" key="4">
    <source>
        <dbReference type="Proteomes" id="UP000266841"/>
    </source>
</evidence>
<dbReference type="InterPro" id="IPR015915">
    <property type="entry name" value="Kelch-typ_b-propeller"/>
</dbReference>